<keyword evidence="2" id="KW-1185">Reference proteome</keyword>
<accession>A0AAN2PIH0</accession>
<sequence>MKTLAKVDEEYQEIILLVKEPMRSHLLIELMTEMEREYHIPMISTEDWEIKNKPVIALYRKISLSINLNSHIYFDG</sequence>
<dbReference type="EMBL" id="CCXW01000001">
    <property type="protein sequence ID" value="CEG33152.1"/>
    <property type="molecule type" value="Genomic_DNA"/>
</dbReference>
<proteinExistence type="predicted"/>
<dbReference type="RefSeq" id="WP_048686165.1">
    <property type="nucleotide sequence ID" value="NZ_CCXW01000001.1"/>
</dbReference>
<protein>
    <submittedName>
        <fullName evidence="1">Uncharacterized protein</fullName>
    </submittedName>
</protein>
<dbReference type="Proteomes" id="UP000182110">
    <property type="component" value="Unassembled WGS sequence"/>
</dbReference>
<gene>
    <name evidence="1" type="ORF">BN1180_03324</name>
</gene>
<comment type="caution">
    <text evidence="1">The sequence shown here is derived from an EMBL/GenBank/DDBJ whole genome shotgun (WGS) entry which is preliminary data.</text>
</comment>
<organism evidence="1 2">
    <name type="scientific">Peribacillus simplex</name>
    <dbReference type="NCBI Taxonomy" id="1478"/>
    <lineage>
        <taxon>Bacteria</taxon>
        <taxon>Bacillati</taxon>
        <taxon>Bacillota</taxon>
        <taxon>Bacilli</taxon>
        <taxon>Bacillales</taxon>
        <taxon>Bacillaceae</taxon>
        <taxon>Peribacillus</taxon>
    </lineage>
</organism>
<evidence type="ECO:0000313" key="1">
    <source>
        <dbReference type="EMBL" id="CEG33152.1"/>
    </source>
</evidence>
<evidence type="ECO:0000313" key="2">
    <source>
        <dbReference type="Proteomes" id="UP000182110"/>
    </source>
</evidence>
<reference evidence="1 2" key="1">
    <citation type="journal article" date="2014" name="Genome Announc.">
        <title>Genome Sequence of Bacillus simplex Strain P558, Isolated from a Human Fecal Sample.</title>
        <authorList>
            <person name="Croce O."/>
            <person name="Hugon P."/>
            <person name="Lagier J.C."/>
            <person name="Bibi F."/>
            <person name="Robert C."/>
            <person name="Azhar E.I."/>
            <person name="Raoult D."/>
            <person name="Fournier P.E."/>
        </authorList>
    </citation>
    <scope>NUCLEOTIDE SEQUENCE [LARGE SCALE GENOMIC DNA]</scope>
    <source>
        <strain evidence="1 2">P558</strain>
    </source>
</reference>
<dbReference type="AlphaFoldDB" id="A0AAN2PIH0"/>
<name>A0AAN2PIH0_9BACI</name>